<dbReference type="Proteomes" id="UP001253458">
    <property type="component" value="Unassembled WGS sequence"/>
</dbReference>
<evidence type="ECO:0000313" key="3">
    <source>
        <dbReference type="Proteomes" id="UP001249076"/>
    </source>
</evidence>
<dbReference type="Gene3D" id="3.40.50.620">
    <property type="entry name" value="HUPs"/>
    <property type="match status" value="1"/>
</dbReference>
<dbReference type="InterPro" id="IPR014729">
    <property type="entry name" value="Rossmann-like_a/b/a_fold"/>
</dbReference>
<dbReference type="RefSeq" id="WP_310048148.1">
    <property type="nucleotide sequence ID" value="NZ_JAVDTL010000006.1"/>
</dbReference>
<reference evidence="1 3" key="1">
    <citation type="submission" date="2023-07" db="EMBL/GenBank/DDBJ databases">
        <title>Sorghum-associated microbial communities from plants grown in Nebraska, USA.</title>
        <authorList>
            <person name="Schachtman D."/>
        </authorList>
    </citation>
    <scope>NUCLEOTIDE SEQUENCE</scope>
    <source>
        <strain evidence="2 3">BE105</strain>
        <strain evidence="1">BE69</strain>
    </source>
</reference>
<sequence>MGERPRIRASFSGGRSSALMCEVLQDEYGDTHEIVYTFCNTSWERPETLDFAHAVDRHLGLNLVWLEAVVHPGRKSCTHRVVSYETAKRNGEVFDAVAAKYGLPNQVFKWCTRELKTNVMNSYARSIGWLPGTYDTAIGIRADEPRRVRRDVAERERIIYPLVDIRYVTKEDVLDHFEGQSWDLKIEEHQGNCIACYKKSDRKLYTLYREDPANFDFPVRLDQLYRNVGPNNVPGPRKMYRGYESAPDLVARFEAAGPSYRPPIYEGGCSESCEVYETEQIELFPA</sequence>
<keyword evidence="3" id="KW-1185">Reference proteome</keyword>
<evidence type="ECO:0000313" key="4">
    <source>
        <dbReference type="Proteomes" id="UP001253458"/>
    </source>
</evidence>
<dbReference type="EMBL" id="JAVDTL010000006">
    <property type="protein sequence ID" value="MDR6768662.1"/>
    <property type="molecule type" value="Genomic_DNA"/>
</dbReference>
<dbReference type="EMBL" id="JAVDTS010000003">
    <property type="protein sequence ID" value="MDR6837378.1"/>
    <property type="molecule type" value="Genomic_DNA"/>
</dbReference>
<comment type="caution">
    <text evidence="1">The sequence shown here is derived from an EMBL/GenBank/DDBJ whole genome shotgun (WGS) entry which is preliminary data.</text>
</comment>
<evidence type="ECO:0000313" key="2">
    <source>
        <dbReference type="EMBL" id="MDR6837378.1"/>
    </source>
</evidence>
<dbReference type="SUPFAM" id="SSF52402">
    <property type="entry name" value="Adenine nucleotide alpha hydrolases-like"/>
    <property type="match status" value="1"/>
</dbReference>
<evidence type="ECO:0000313" key="1">
    <source>
        <dbReference type="EMBL" id="MDR6768662.1"/>
    </source>
</evidence>
<evidence type="ECO:0008006" key="5">
    <source>
        <dbReference type="Google" id="ProtNLM"/>
    </source>
</evidence>
<organism evidence="1 4">
    <name type="scientific">Acidovorax delafieldii</name>
    <name type="common">Pseudomonas delafieldii</name>
    <dbReference type="NCBI Taxonomy" id="47920"/>
    <lineage>
        <taxon>Bacteria</taxon>
        <taxon>Pseudomonadati</taxon>
        <taxon>Pseudomonadota</taxon>
        <taxon>Betaproteobacteria</taxon>
        <taxon>Burkholderiales</taxon>
        <taxon>Comamonadaceae</taxon>
        <taxon>Acidovorax</taxon>
    </lineage>
</organism>
<dbReference type="AlphaFoldDB" id="A0AAJ2F2R1"/>
<name>A0AAJ2F2R1_ACIDE</name>
<accession>A0AAJ2F2R1</accession>
<gene>
    <name evidence="1" type="ORF">J2W88_003966</name>
    <name evidence="2" type="ORF">J2W93_002216</name>
</gene>
<proteinExistence type="predicted"/>
<dbReference type="Proteomes" id="UP001249076">
    <property type="component" value="Unassembled WGS sequence"/>
</dbReference>
<protein>
    <recommendedName>
        <fullName evidence="5">Phosphoadenosine phosphosulfate reductase family protein</fullName>
    </recommendedName>
</protein>